<evidence type="ECO:0000313" key="1">
    <source>
        <dbReference type="EMBL" id="GHB30939.1"/>
    </source>
</evidence>
<organism evidence="1 2">
    <name type="scientific">Streptomyces chryseus</name>
    <dbReference type="NCBI Taxonomy" id="68186"/>
    <lineage>
        <taxon>Bacteria</taxon>
        <taxon>Bacillati</taxon>
        <taxon>Actinomycetota</taxon>
        <taxon>Actinomycetes</taxon>
        <taxon>Kitasatosporales</taxon>
        <taxon>Streptomycetaceae</taxon>
        <taxon>Streptomyces</taxon>
    </lineage>
</organism>
<dbReference type="RefSeq" id="WP_138897553.1">
    <property type="nucleotide sequence ID" value="NZ_BMVO01000038.1"/>
</dbReference>
<dbReference type="EMBL" id="BMVO01000038">
    <property type="protein sequence ID" value="GHB30939.1"/>
    <property type="molecule type" value="Genomic_DNA"/>
</dbReference>
<reference evidence="2" key="1">
    <citation type="journal article" date="2019" name="Int. J. Syst. Evol. Microbiol.">
        <title>The Global Catalogue of Microorganisms (GCM) 10K type strain sequencing project: providing services to taxonomists for standard genome sequencing and annotation.</title>
        <authorList>
            <consortium name="The Broad Institute Genomics Platform"/>
            <consortium name="The Broad Institute Genome Sequencing Center for Infectious Disease"/>
            <person name="Wu L."/>
            <person name="Ma J."/>
        </authorList>
    </citation>
    <scope>NUCLEOTIDE SEQUENCE [LARGE SCALE GENOMIC DNA]</scope>
    <source>
        <strain evidence="2">JCM 4737</strain>
    </source>
</reference>
<proteinExistence type="predicted"/>
<comment type="caution">
    <text evidence="1">The sequence shown here is derived from an EMBL/GenBank/DDBJ whole genome shotgun (WGS) entry which is preliminary data.</text>
</comment>
<accession>A0ABQ3E9F8</accession>
<name>A0ABQ3E9F8_9ACTN</name>
<gene>
    <name evidence="1" type="ORF">GCM10010346_62900</name>
</gene>
<sequence>MHTSSHTVLYDPDGLIEAELPLDREPHESLVTAVLAWTGEDTLATRDYEQIALQLTGHARALAADVRRRADQLPKSSGPWALAAVVLREAEGRLSATLEGTVRCVQNRARLVRALYERLDRLEAALAPERVVPSGG</sequence>
<evidence type="ECO:0008006" key="3">
    <source>
        <dbReference type="Google" id="ProtNLM"/>
    </source>
</evidence>
<dbReference type="Pfam" id="PF19979">
    <property type="entry name" value="DUF6415"/>
    <property type="match status" value="1"/>
</dbReference>
<dbReference type="InterPro" id="IPR046300">
    <property type="entry name" value="DUF6415"/>
</dbReference>
<keyword evidence="2" id="KW-1185">Reference proteome</keyword>
<protein>
    <recommendedName>
        <fullName evidence="3">Restriction endonuclease</fullName>
    </recommendedName>
</protein>
<dbReference type="Proteomes" id="UP000599437">
    <property type="component" value="Unassembled WGS sequence"/>
</dbReference>
<evidence type="ECO:0000313" key="2">
    <source>
        <dbReference type="Proteomes" id="UP000599437"/>
    </source>
</evidence>